<accession>A0A369KGD2</accession>
<keyword evidence="3" id="KW-1185">Reference proteome</keyword>
<evidence type="ECO:0000313" key="2">
    <source>
        <dbReference type="EMBL" id="RDB31765.1"/>
    </source>
</evidence>
<feature type="transmembrane region" description="Helical" evidence="1">
    <location>
        <begin position="95"/>
        <end position="114"/>
    </location>
</feature>
<dbReference type="Proteomes" id="UP000253816">
    <property type="component" value="Unassembled WGS sequence"/>
</dbReference>
<keyword evidence="1" id="KW-0812">Transmembrane</keyword>
<sequence>MTNLFGWQYTWGGRLSKERGLASFSRPRHQLGRVSLRLGGGCLFRRTSSEELQQEILLGIGVWPFPTRSRTAGRERLNINLLWTLLLIASKGSPYSFLLITLLLYSDALLVLGWKFFKTIFQSQIVILRRLASRHTPLHSNLPGLCVRRSLLQYSQGVLLNQDDPNKTPRQRALFLGLSFWPFCSAAEAHIQRHPDLPRIRCCSLNLLALFLCWALFQLHSPLVTLLTLVYLLISWLDTPTFDSIRPRDLNAQEMNIIPSGRRAQ</sequence>
<dbReference type="RefSeq" id="WP_114544123.1">
    <property type="nucleotide sequence ID" value="NZ_QQBG01000008.1"/>
</dbReference>
<keyword evidence="1" id="KW-1133">Transmembrane helix</keyword>
<organism evidence="2 3">
    <name type="scientific">Candidatus Similichlamydia laticola</name>
    <dbReference type="NCBI Taxonomy" id="2170265"/>
    <lineage>
        <taxon>Bacteria</taxon>
        <taxon>Pseudomonadati</taxon>
        <taxon>Chlamydiota</taxon>
        <taxon>Chlamydiia</taxon>
        <taxon>Parachlamydiales</taxon>
        <taxon>Candidatus Parilichlamydiaceae</taxon>
        <taxon>Candidatus Similichlamydia</taxon>
    </lineage>
</organism>
<name>A0A369KGD2_9BACT</name>
<reference evidence="2 3" key="1">
    <citation type="submission" date="2018-07" db="EMBL/GenBank/DDBJ databases">
        <title>Comparative genomics of the Candidatus Parilichlamydiaceae reveals evidence of convergent evolution and genome reduction in the phylum Chlamydiae.</title>
        <authorList>
            <person name="Taylor-Brown A."/>
            <person name="Polkinghorne A."/>
        </authorList>
    </citation>
    <scope>NUCLEOTIDE SEQUENCE [LARGE SCALE GENOMIC DNA]</scope>
    <source>
        <strain evidence="2 3">Hat2</strain>
    </source>
</reference>
<protein>
    <submittedName>
        <fullName evidence="2">Uncharacterized protein</fullName>
    </submittedName>
</protein>
<gene>
    <name evidence="2" type="ORF">HAT2_00145</name>
</gene>
<evidence type="ECO:0000256" key="1">
    <source>
        <dbReference type="SAM" id="Phobius"/>
    </source>
</evidence>
<dbReference type="AlphaFoldDB" id="A0A369KGD2"/>
<feature type="transmembrane region" description="Helical" evidence="1">
    <location>
        <begin position="207"/>
        <end position="234"/>
    </location>
</feature>
<keyword evidence="1" id="KW-0472">Membrane</keyword>
<comment type="caution">
    <text evidence="2">The sequence shown here is derived from an EMBL/GenBank/DDBJ whole genome shotgun (WGS) entry which is preliminary data.</text>
</comment>
<dbReference type="OrthoDB" id="9840583at2"/>
<evidence type="ECO:0000313" key="3">
    <source>
        <dbReference type="Proteomes" id="UP000253816"/>
    </source>
</evidence>
<proteinExistence type="predicted"/>
<dbReference type="EMBL" id="QQBG01000008">
    <property type="protein sequence ID" value="RDB31765.1"/>
    <property type="molecule type" value="Genomic_DNA"/>
</dbReference>